<keyword evidence="9" id="KW-0256">Endoplasmic reticulum</keyword>
<feature type="domain" description="Glycosyl transferase family 1" evidence="15">
    <location>
        <begin position="211"/>
        <end position="306"/>
    </location>
</feature>
<reference evidence="17" key="1">
    <citation type="journal article" date="2012" name="Mol. Phylogenet. Evol.">
        <title>ALG11 - A new variable DNA marker for sponge phylogeny: Comparison of phylogenetic performances with the 18S rDNA and the COI gene.</title>
        <authorList>
            <person name="Belinky F."/>
            <person name="Szitenberg A."/>
            <person name="Goldfarb I."/>
            <person name="Feldstein T."/>
            <person name="Worheide G."/>
            <person name="Ilan M."/>
            <person name="Huchon D."/>
        </authorList>
    </citation>
    <scope>NUCLEOTIDE SEQUENCE</scope>
</reference>
<evidence type="ECO:0000256" key="11">
    <source>
        <dbReference type="ARBA" id="ARBA00023136"/>
    </source>
</evidence>
<dbReference type="InterPro" id="IPR031814">
    <property type="entry name" value="ALG11_N"/>
</dbReference>
<evidence type="ECO:0000256" key="9">
    <source>
        <dbReference type="ARBA" id="ARBA00022824"/>
    </source>
</evidence>
<evidence type="ECO:0000256" key="1">
    <source>
        <dbReference type="ARBA" id="ARBA00004389"/>
    </source>
</evidence>
<comment type="catalytic activity">
    <reaction evidence="13">
        <text>an alpha-D-Man-(1-&gt;3)-[alpha-D-Man-(1-&gt;6)]-beta-D-Man-(1-&gt;4)-beta-D-GlcNAc-(1-&gt;4)-alpha-D-GlcNAc-diphospho-di-trans,poly-cis-dolichol + 2 GDP-alpha-D-mannose = an alpha-D-Man-(1-&gt;2)-alpha-D-Man-(1-&gt;2)-alpha-D-Man-(1-&gt;3)-[alpha-D-Man-(1-&gt;6)]-beta-D-Man-(1-&gt;4)-beta-D-GlcNAc-(1-&gt;4)-alpha-D-GlcNAc-diphospho-di-trans,poly-cis-dolichol + 2 GDP + 2 H(+)</text>
        <dbReference type="Rhea" id="RHEA:29523"/>
        <dbReference type="Rhea" id="RHEA-COMP:19515"/>
        <dbReference type="Rhea" id="RHEA-COMP:19516"/>
        <dbReference type="ChEBI" id="CHEBI:15378"/>
        <dbReference type="ChEBI" id="CHEBI:57527"/>
        <dbReference type="ChEBI" id="CHEBI:58189"/>
        <dbReference type="ChEBI" id="CHEBI:132511"/>
        <dbReference type="ChEBI" id="CHEBI:132515"/>
        <dbReference type="EC" id="2.4.1.131"/>
    </reaction>
    <physiologicalReaction direction="left-to-right" evidence="13">
        <dbReference type="Rhea" id="RHEA:29524"/>
    </physiologicalReaction>
</comment>
<evidence type="ECO:0000256" key="8">
    <source>
        <dbReference type="ARBA" id="ARBA00022692"/>
    </source>
</evidence>
<dbReference type="InterPro" id="IPR038013">
    <property type="entry name" value="ALG11"/>
</dbReference>
<dbReference type="EC" id="2.4.1.131" evidence="4"/>
<dbReference type="SUPFAM" id="SSF53756">
    <property type="entry name" value="UDP-Glycosyltransferase/glycogen phosphorylase"/>
    <property type="match status" value="1"/>
</dbReference>
<comment type="subcellular location">
    <subcellularLocation>
        <location evidence="1">Endoplasmic reticulum membrane</location>
        <topology evidence="1">Single-pass membrane protein</topology>
    </subcellularLocation>
</comment>
<dbReference type="InterPro" id="IPR001296">
    <property type="entry name" value="Glyco_trans_1"/>
</dbReference>
<dbReference type="Gene3D" id="3.40.50.2000">
    <property type="entry name" value="Glycogen Phosphorylase B"/>
    <property type="match status" value="1"/>
</dbReference>
<organism evidence="17">
    <name type="scientific">Aphrocallistes vastus</name>
    <name type="common">Cloud glass sponge</name>
    <name type="synonym">Aphrocallistes whiteavesianus</name>
    <dbReference type="NCBI Taxonomy" id="83887"/>
    <lineage>
        <taxon>Eukaryota</taxon>
        <taxon>Metazoa</taxon>
        <taxon>Porifera</taxon>
        <taxon>Hexactinellida</taxon>
        <taxon>Hexasterophora</taxon>
        <taxon>Sceptrulophora</taxon>
        <taxon>Aphrocallistidae</taxon>
        <taxon>Aphrocallistes</taxon>
    </lineage>
</organism>
<dbReference type="GO" id="GO:0005789">
    <property type="term" value="C:endoplasmic reticulum membrane"/>
    <property type="evidence" value="ECO:0007669"/>
    <property type="project" value="UniProtKB-SubCell"/>
</dbReference>
<gene>
    <name evidence="17" type="primary">alg11</name>
</gene>
<keyword evidence="10" id="KW-1133">Transmembrane helix</keyword>
<accession>H8WGU1</accession>
<dbReference type="GO" id="GO:0004377">
    <property type="term" value="F:GDP-Man:Man(3)GlcNAc(2)-PP-Dol alpha-1,2-mannosyltransferase activity"/>
    <property type="evidence" value="ECO:0007669"/>
    <property type="project" value="UniProtKB-EC"/>
</dbReference>
<evidence type="ECO:0000256" key="14">
    <source>
        <dbReference type="ARBA" id="ARBA00045128"/>
    </source>
</evidence>
<evidence type="ECO:0000259" key="16">
    <source>
        <dbReference type="Pfam" id="PF15924"/>
    </source>
</evidence>
<proteinExistence type="inferred from homology"/>
<keyword evidence="11" id="KW-0472">Membrane</keyword>
<evidence type="ECO:0000256" key="6">
    <source>
        <dbReference type="ARBA" id="ARBA00022676"/>
    </source>
</evidence>
<dbReference type="PANTHER" id="PTHR45919:SF1">
    <property type="entry name" value="GDP-MAN:MAN(3)GLCNAC(2)-PP-DOL ALPHA-1,2-MANNOSYLTRANSFERASE"/>
    <property type="match status" value="1"/>
</dbReference>
<keyword evidence="6" id="KW-0328">Glycosyltransferase</keyword>
<evidence type="ECO:0000256" key="10">
    <source>
        <dbReference type="ARBA" id="ARBA00022989"/>
    </source>
</evidence>
<evidence type="ECO:0000256" key="7">
    <source>
        <dbReference type="ARBA" id="ARBA00022679"/>
    </source>
</evidence>
<keyword evidence="7" id="KW-0808">Transferase</keyword>
<dbReference type="Pfam" id="PF15924">
    <property type="entry name" value="ALG11_N"/>
    <property type="match status" value="1"/>
</dbReference>
<feature type="non-terminal residue" evidence="17">
    <location>
        <position position="1"/>
    </location>
</feature>
<feature type="domain" description="ALG11 mannosyltransferase N-terminal" evidence="16">
    <location>
        <begin position="1"/>
        <end position="185"/>
    </location>
</feature>
<dbReference type="PANTHER" id="PTHR45919">
    <property type="entry name" value="GDP-MAN:MAN(3)GLCNAC(2)-PP-DOL ALPHA-1,2-MANNOSYLTRANSFERASE"/>
    <property type="match status" value="1"/>
</dbReference>
<comment type="pathway">
    <text evidence="2">Protein modification; protein glycosylation.</text>
</comment>
<dbReference type="GO" id="GO:0006487">
    <property type="term" value="P:protein N-linked glycosylation"/>
    <property type="evidence" value="ECO:0007669"/>
    <property type="project" value="TreeGrafter"/>
</dbReference>
<evidence type="ECO:0000256" key="3">
    <source>
        <dbReference type="ARBA" id="ARBA00009481"/>
    </source>
</evidence>
<evidence type="ECO:0000256" key="2">
    <source>
        <dbReference type="ARBA" id="ARBA00004922"/>
    </source>
</evidence>
<evidence type="ECO:0000256" key="5">
    <source>
        <dbReference type="ARBA" id="ARBA00022018"/>
    </source>
</evidence>
<evidence type="ECO:0000259" key="15">
    <source>
        <dbReference type="Pfam" id="PF00534"/>
    </source>
</evidence>
<feature type="non-terminal residue" evidence="17">
    <location>
        <position position="308"/>
    </location>
</feature>
<comment type="function">
    <text evidence="14">GDP-Man:Man(3)GlcNAc(2)-PP-Dol alpha-1,2-mannosyltransferase that operates in the biosynthetic pathway of dolichol-linked oligosaccharides, the glycan precursors employed in protein asparagine (N)-glycosylation. The assembly of dolichol-linked oligosaccharides begins on the cytosolic side of the endoplasmic reticulum membrane and finishes in its lumen. The sequential addition of sugars to dolichol pyrophosphate produces dolichol-linked oligosaccharides containing fourteen sugars, including two GlcNAcs, nine mannoses and three glucoses. Once assembled, the oligosaccharide is transferred from the lipid to nascent proteins by oligosaccharyltransferases. Catalyzes, on the cytoplasmic face of the endoplasmic reticulum, the addition of the fourth and fifth mannose residues to the dolichol-linked oligosaccharide chain, to produce Man(5)GlcNAc(2)-PP-dolichol core oligosaccharide. Man(5)GlcNAc(2)-PP-dolichol is a substrate for ALG3, the following enzyme in the biosynthetic pathway.</text>
</comment>
<evidence type="ECO:0000256" key="4">
    <source>
        <dbReference type="ARBA" id="ARBA00012645"/>
    </source>
</evidence>
<dbReference type="EMBL" id="HE591454">
    <property type="protein sequence ID" value="CCD41825.1"/>
    <property type="molecule type" value="Genomic_DNA"/>
</dbReference>
<comment type="similarity">
    <text evidence="3">Belongs to the glycosyltransferase group 1 family. Glycosyltransferase 4 subfamily.</text>
</comment>
<evidence type="ECO:0000256" key="13">
    <source>
        <dbReference type="ARBA" id="ARBA00045065"/>
    </source>
</evidence>
<dbReference type="AlphaFoldDB" id="H8WGU1"/>
<protein>
    <recommendedName>
        <fullName evidence="5">GDP-Man:Man(3)GlcNAc(2)-PP-Dol alpha-1,2-mannosyltransferase</fullName>
        <ecNumber evidence="4">2.4.1.131</ecNumber>
    </recommendedName>
    <alternativeName>
        <fullName evidence="12">Asparagine-linked glycosylation protein 11 homolog</fullName>
    </alternativeName>
</protein>
<name>H8WGU1_APHVA</name>
<sequence>QAVRAIQVEHPDVQCAIYTCDEVDLRTLMDNVSRSFYINLQTNIELVYLDRLKFIQPQSYPRFTILGQSIGSLFLAHEALNKYQPDIFIDTIGFAFTIPYFKLLGGALTGCYVHYPTVSSDMLNKVKSQSNSFNNDSRISKSPVLTFLKISYYRLFAYLYGWAGSQSDLTLVNSSWTKGHIDHIWGRKTGAQILYPPCDTSAFAGLELERLHPKNKFIVCSIGQFRPEKNHQAQLKAFQSLHQSIPEESRLDCELYLIGSCRDEEDLWRVQELRKLALSLGVEQNVSFHLSIPFHKLLTYLSQSDVGI</sequence>
<evidence type="ECO:0000313" key="17">
    <source>
        <dbReference type="EMBL" id="CCD41825.1"/>
    </source>
</evidence>
<evidence type="ECO:0000256" key="12">
    <source>
        <dbReference type="ARBA" id="ARBA00032517"/>
    </source>
</evidence>
<keyword evidence="8" id="KW-0812">Transmembrane</keyword>
<dbReference type="Pfam" id="PF00534">
    <property type="entry name" value="Glycos_transf_1"/>
    <property type="match status" value="1"/>
</dbReference>